<evidence type="ECO:0000256" key="2">
    <source>
        <dbReference type="ARBA" id="ARBA00023015"/>
    </source>
</evidence>
<dbReference type="GO" id="GO:0000976">
    <property type="term" value="F:transcription cis-regulatory region binding"/>
    <property type="evidence" value="ECO:0007669"/>
    <property type="project" value="TreeGrafter"/>
</dbReference>
<dbReference type="InterPro" id="IPR023772">
    <property type="entry name" value="DNA-bd_HTH_TetR-type_CS"/>
</dbReference>
<dbReference type="SUPFAM" id="SSF46689">
    <property type="entry name" value="Homeodomain-like"/>
    <property type="match status" value="1"/>
</dbReference>
<dbReference type="PANTHER" id="PTHR30055">
    <property type="entry name" value="HTH-TYPE TRANSCRIPTIONAL REGULATOR RUTR"/>
    <property type="match status" value="1"/>
</dbReference>
<dbReference type="EMBL" id="CAJRAF010000001">
    <property type="protein sequence ID" value="CAG4988253.1"/>
    <property type="molecule type" value="Genomic_DNA"/>
</dbReference>
<evidence type="ECO:0000256" key="1">
    <source>
        <dbReference type="ARBA" id="ARBA00022491"/>
    </source>
</evidence>
<name>A0A916J988_9BACT</name>
<feature type="domain" description="HTH tetR-type" evidence="6">
    <location>
        <begin position="22"/>
        <end position="82"/>
    </location>
</feature>
<keyword evidence="8" id="KW-1185">Reference proteome</keyword>
<gene>
    <name evidence="7" type="ORF">DYBT9275_00037</name>
</gene>
<feature type="DNA-binding region" description="H-T-H motif" evidence="5">
    <location>
        <begin position="45"/>
        <end position="64"/>
    </location>
</feature>
<evidence type="ECO:0000256" key="3">
    <source>
        <dbReference type="ARBA" id="ARBA00023125"/>
    </source>
</evidence>
<dbReference type="PANTHER" id="PTHR30055:SF175">
    <property type="entry name" value="HTH-TYPE TRANSCRIPTIONAL REPRESSOR KSTR2"/>
    <property type="match status" value="1"/>
</dbReference>
<keyword evidence="4" id="KW-0804">Transcription</keyword>
<dbReference type="PROSITE" id="PS50977">
    <property type="entry name" value="HTH_TETR_2"/>
    <property type="match status" value="1"/>
</dbReference>
<dbReference type="InterPro" id="IPR009057">
    <property type="entry name" value="Homeodomain-like_sf"/>
</dbReference>
<dbReference type="InterPro" id="IPR050109">
    <property type="entry name" value="HTH-type_TetR-like_transc_reg"/>
</dbReference>
<evidence type="ECO:0000313" key="8">
    <source>
        <dbReference type="Proteomes" id="UP000680038"/>
    </source>
</evidence>
<dbReference type="Gene3D" id="1.10.357.10">
    <property type="entry name" value="Tetracycline Repressor, domain 2"/>
    <property type="match status" value="1"/>
</dbReference>
<organism evidence="7 8">
    <name type="scientific">Dyadobacter helix</name>
    <dbReference type="NCBI Taxonomy" id="2822344"/>
    <lineage>
        <taxon>Bacteria</taxon>
        <taxon>Pseudomonadati</taxon>
        <taxon>Bacteroidota</taxon>
        <taxon>Cytophagia</taxon>
        <taxon>Cytophagales</taxon>
        <taxon>Spirosomataceae</taxon>
        <taxon>Dyadobacter</taxon>
    </lineage>
</organism>
<comment type="caution">
    <text evidence="7">The sequence shown here is derived from an EMBL/GenBank/DDBJ whole genome shotgun (WGS) entry which is preliminary data.</text>
</comment>
<dbReference type="PROSITE" id="PS01081">
    <property type="entry name" value="HTH_TETR_1"/>
    <property type="match status" value="1"/>
</dbReference>
<evidence type="ECO:0000313" key="7">
    <source>
        <dbReference type="EMBL" id="CAG4988253.1"/>
    </source>
</evidence>
<reference evidence="7" key="1">
    <citation type="submission" date="2021-04" db="EMBL/GenBank/DDBJ databases">
        <authorList>
            <person name="Rodrigo-Torres L."/>
            <person name="Arahal R. D."/>
            <person name="Lucena T."/>
        </authorList>
    </citation>
    <scope>NUCLEOTIDE SEQUENCE</scope>
    <source>
        <strain evidence="7">CECT 9275</strain>
    </source>
</reference>
<proteinExistence type="predicted"/>
<evidence type="ECO:0000256" key="4">
    <source>
        <dbReference type="ARBA" id="ARBA00023163"/>
    </source>
</evidence>
<dbReference type="Pfam" id="PF00440">
    <property type="entry name" value="TetR_N"/>
    <property type="match status" value="1"/>
</dbReference>
<keyword evidence="1" id="KW-0678">Repressor</keyword>
<dbReference type="InterPro" id="IPR001647">
    <property type="entry name" value="HTH_TetR"/>
</dbReference>
<dbReference type="PRINTS" id="PR00455">
    <property type="entry name" value="HTHTETR"/>
</dbReference>
<protein>
    <recommendedName>
        <fullName evidence="6">HTH tetR-type domain-containing protein</fullName>
    </recommendedName>
</protein>
<dbReference type="Proteomes" id="UP000680038">
    <property type="component" value="Unassembled WGS sequence"/>
</dbReference>
<dbReference type="GO" id="GO:0003700">
    <property type="term" value="F:DNA-binding transcription factor activity"/>
    <property type="evidence" value="ECO:0007669"/>
    <property type="project" value="TreeGrafter"/>
</dbReference>
<sequence length="229" mass="26918">MMKTLNNFKVFLVFVVEKHKICFVRERIIKSALSLFWRYGIKSVTMDDIAHDLGISKRTIYQHFPDKEAILVLVIEQELTSQKCEMEKLGEAAPNPIDEMLRASEQIRICMVNINPVFLYDLKKYYPKAWNLFAVYKNDFILRGIRENLLRGKHTGLYRDDIDVNILSILRIEQIELAFDPTIFPPDKFNMTDLQLEFVQHFLRGVLSEKGHQYYNTIQNKSVIESNIP</sequence>
<accession>A0A916J988</accession>
<evidence type="ECO:0000259" key="6">
    <source>
        <dbReference type="PROSITE" id="PS50977"/>
    </source>
</evidence>
<dbReference type="AlphaFoldDB" id="A0A916J988"/>
<keyword evidence="3 5" id="KW-0238">DNA-binding</keyword>
<evidence type="ECO:0000256" key="5">
    <source>
        <dbReference type="PROSITE-ProRule" id="PRU00335"/>
    </source>
</evidence>
<keyword evidence="2" id="KW-0805">Transcription regulation</keyword>